<evidence type="ECO:0000256" key="1">
    <source>
        <dbReference type="ARBA" id="ARBA00004781"/>
    </source>
</evidence>
<evidence type="ECO:0000256" key="3">
    <source>
        <dbReference type="ARBA" id="ARBA00012929"/>
    </source>
</evidence>
<dbReference type="InterPro" id="IPR005913">
    <property type="entry name" value="dTDP_dehydrorham_reduct"/>
</dbReference>
<sequence length="268" mass="30345">MKALVTGARGTVGGALTRMLEREGHQVVAWDRARVPIDDYHVMERFVRDAAPDVIFHLAIASQPTGRDRESWLVNYEWSSELAWIARVLDVALVFTSTVMVFSNQARGPFTRDSVPDVQEGYGFEKRCAEERVRYQNPAARIVRLGWQIGDAPGSNNMIDYLDKQQAQHGCVRASTRWYPATSFLDDTAAALLEIAALPGDLYLLDANTSWTFHDITQALSRRHGNPWKIEPTDDFVYDQRMHDPRIRMPSLAERLPELSGEAGRSRD</sequence>
<protein>
    <recommendedName>
        <fullName evidence="4 6">dTDP-4-dehydrorhamnose reductase</fullName>
        <ecNumber evidence="3 6">1.1.1.133</ecNumber>
    </recommendedName>
</protein>
<dbReference type="InterPro" id="IPR029903">
    <property type="entry name" value="RmlD-like-bd"/>
</dbReference>
<dbReference type="GO" id="GO:0048270">
    <property type="term" value="F:methionine adenosyltransferase regulator activity"/>
    <property type="evidence" value="ECO:0007669"/>
    <property type="project" value="TreeGrafter"/>
</dbReference>
<name>A0A3S7UYN8_9BACT</name>
<dbReference type="SUPFAM" id="SSF51735">
    <property type="entry name" value="NAD(P)-binding Rossmann-fold domains"/>
    <property type="match status" value="1"/>
</dbReference>
<dbReference type="Pfam" id="PF04321">
    <property type="entry name" value="RmlD_sub_bind"/>
    <property type="match status" value="1"/>
</dbReference>
<dbReference type="InterPro" id="IPR036291">
    <property type="entry name" value="NAD(P)-bd_dom_sf"/>
</dbReference>
<dbReference type="GO" id="GO:0048269">
    <property type="term" value="C:methionine adenosyltransferase complex"/>
    <property type="evidence" value="ECO:0007669"/>
    <property type="project" value="TreeGrafter"/>
</dbReference>
<evidence type="ECO:0000256" key="2">
    <source>
        <dbReference type="ARBA" id="ARBA00010944"/>
    </source>
</evidence>
<dbReference type="AlphaFoldDB" id="A0A3S7UYN8"/>
<evidence type="ECO:0000313" key="8">
    <source>
        <dbReference type="EMBL" id="AYM53866.1"/>
    </source>
</evidence>
<keyword evidence="6" id="KW-0560">Oxidoreductase</keyword>
<comment type="catalytic activity">
    <reaction evidence="5">
        <text>dTDP-beta-L-rhamnose + NADP(+) = dTDP-4-dehydro-beta-L-rhamnose + NADPH + H(+)</text>
        <dbReference type="Rhea" id="RHEA:21796"/>
        <dbReference type="ChEBI" id="CHEBI:15378"/>
        <dbReference type="ChEBI" id="CHEBI:57510"/>
        <dbReference type="ChEBI" id="CHEBI:57783"/>
        <dbReference type="ChEBI" id="CHEBI:58349"/>
        <dbReference type="ChEBI" id="CHEBI:62830"/>
        <dbReference type="EC" id="1.1.1.133"/>
    </reaction>
</comment>
<dbReference type="PANTHER" id="PTHR10491:SF4">
    <property type="entry name" value="METHIONINE ADENOSYLTRANSFERASE 2 SUBUNIT BETA"/>
    <property type="match status" value="1"/>
</dbReference>
<evidence type="ECO:0000259" key="7">
    <source>
        <dbReference type="Pfam" id="PF04321"/>
    </source>
</evidence>
<comment type="function">
    <text evidence="6">Catalyzes the reduction of dTDP-6-deoxy-L-lyxo-4-hexulose to yield dTDP-L-rhamnose.</text>
</comment>
<comment type="similarity">
    <text evidence="2 6">Belongs to the dTDP-4-dehydrorhamnose reductase family.</text>
</comment>
<evidence type="ECO:0000256" key="5">
    <source>
        <dbReference type="ARBA" id="ARBA00048200"/>
    </source>
</evidence>
<dbReference type="GO" id="GO:0008831">
    <property type="term" value="F:dTDP-4-dehydrorhamnose reductase activity"/>
    <property type="evidence" value="ECO:0007669"/>
    <property type="project" value="UniProtKB-EC"/>
</dbReference>
<dbReference type="GO" id="GO:0019305">
    <property type="term" value="P:dTDP-rhamnose biosynthetic process"/>
    <property type="evidence" value="ECO:0007669"/>
    <property type="project" value="UniProtKB-UniPathway"/>
</dbReference>
<accession>A0A3S7UYN8</accession>
<dbReference type="UniPathway" id="UPA00124"/>
<dbReference type="EC" id="1.1.1.133" evidence="3 6"/>
<feature type="domain" description="RmlD-like substrate binding" evidence="7">
    <location>
        <begin position="1"/>
        <end position="175"/>
    </location>
</feature>
<comment type="pathway">
    <text evidence="1 6">Carbohydrate biosynthesis; dTDP-L-rhamnose biosynthesis.</text>
</comment>
<dbReference type="Gene3D" id="3.40.50.720">
    <property type="entry name" value="NAD(P)-binding Rossmann-like Domain"/>
    <property type="match status" value="1"/>
</dbReference>
<proteinExistence type="inferred from homology"/>
<dbReference type="PANTHER" id="PTHR10491">
    <property type="entry name" value="DTDP-4-DEHYDRORHAMNOSE REDUCTASE"/>
    <property type="match status" value="1"/>
</dbReference>
<dbReference type="GO" id="GO:0006556">
    <property type="term" value="P:S-adenosylmethionine biosynthetic process"/>
    <property type="evidence" value="ECO:0007669"/>
    <property type="project" value="TreeGrafter"/>
</dbReference>
<organism evidence="8">
    <name type="scientific">Kofleria flava</name>
    <dbReference type="NCBI Taxonomy" id="694315"/>
    <lineage>
        <taxon>Bacteria</taxon>
        <taxon>Pseudomonadati</taxon>
        <taxon>Myxococcota</taxon>
        <taxon>Polyangia</taxon>
        <taxon>Haliangiales</taxon>
        <taxon>Kofleriaceae</taxon>
        <taxon>Kofleria</taxon>
    </lineage>
</organism>
<dbReference type="EMBL" id="MH908912">
    <property type="protein sequence ID" value="AYM53866.1"/>
    <property type="molecule type" value="Genomic_DNA"/>
</dbReference>
<evidence type="ECO:0000256" key="4">
    <source>
        <dbReference type="ARBA" id="ARBA00017099"/>
    </source>
</evidence>
<evidence type="ECO:0000256" key="6">
    <source>
        <dbReference type="RuleBase" id="RU364082"/>
    </source>
</evidence>
<keyword evidence="6" id="KW-0521">NADP</keyword>
<reference evidence="8" key="1">
    <citation type="journal article" date="2018" name="J. Ind. Microbiol. Biotechnol.">
        <title>Genome mining reveals uncommon alkylpyrones as type III PKS products from myxobacteria.</title>
        <authorList>
            <person name="Hug J.J."/>
            <person name="Panter F."/>
            <person name="Krug D."/>
            <person name="Muller R."/>
        </authorList>
    </citation>
    <scope>NUCLEOTIDE SEQUENCE</scope>
    <source>
        <strain evidence="8">MNa2518</strain>
    </source>
</reference>